<name>A0A398BU11_9RHOB</name>
<evidence type="ECO:0000313" key="2">
    <source>
        <dbReference type="Proteomes" id="UP000266649"/>
    </source>
</evidence>
<evidence type="ECO:0000313" key="1">
    <source>
        <dbReference type="EMBL" id="RID90783.1"/>
    </source>
</evidence>
<comment type="caution">
    <text evidence="1">The sequence shown here is derived from an EMBL/GenBank/DDBJ whole genome shotgun (WGS) entry which is preliminary data.</text>
</comment>
<dbReference type="Gene3D" id="3.40.50.1110">
    <property type="entry name" value="SGNH hydrolase"/>
    <property type="match status" value="1"/>
</dbReference>
<reference evidence="1 2" key="1">
    <citation type="submission" date="2018-09" db="EMBL/GenBank/DDBJ databases">
        <title>Gemmobacter lutimaris sp. nov., a marine bacterium isolated from tidal flat.</title>
        <authorList>
            <person name="Lee D.W."/>
            <person name="Yoo Y."/>
            <person name="Kim J.-J."/>
            <person name="Kim B.S."/>
        </authorList>
    </citation>
    <scope>NUCLEOTIDE SEQUENCE [LARGE SCALE GENOMIC DNA]</scope>
    <source>
        <strain evidence="1 2">YJ-T1-11</strain>
    </source>
</reference>
<accession>A0A398BU11</accession>
<dbReference type="Proteomes" id="UP000266649">
    <property type="component" value="Unassembled WGS sequence"/>
</dbReference>
<sequence length="839" mass="89162">MSLLAFLADILFVGHSLVGPNLPPLLEDGLRAAGVEEVRVEAQIINGAPLKYQWDHAAGAEGANGRARLETGQIGTLILTEAIPLAGQAEWNDSSGQVANWAGLAWAQNPATAVYIYETWHSLVSGPGAVIADDPGAGVPWLARIAADRAAWLDLAAAAEAIRPGTAPPVRLIPAGQAMALAAGAAQAGALPGVADIRELFADDIHPNGKGQYLIAMVHLAMLTGETPEGLPPKLGRRWQSRDAVISAELAAAMQRIAWAAAQPELARKPEPRAMTTLEPANGEPVPADAKPVVKETMAPAPAPDPVPPEGPAAFTPVTNPALALGLVGVNDWSVQQPFLDVMKTARPWTGHLAGQWGGMDHDALATGGWLNANGWPIALPPGITGISTLVLTDLPEDAGGVAGRYLVHWQGQGELTVEGRAQNLTPLPGGGLAFDYTPGEGAVLLTLTRTERDDPLRRITIVREDRAADFAAGQIFNPDWLDRIRGVRAIRFMDWMATNDSTLSTVEASPKPDDYTWARNGVPVEVMVALANDLDADPWFTLPHLAGDPLVRFYAESVADLLEPGRVAWVEYSNEVWNPQFAQGQWAREQAKARWGDEGAGLQFYGLRAAEVMGIWSAVFGNDAAKRLVRVVATQTGVPGAERAILDAPLAVAEGKPAPKGSFDAYAVTGYFAALLGSEAKQAMVKGWLADSAQADPQQPYAQAIAGAAEELRDGRHSGVAEDTLDDLLTRVLPHHAEVAKAEGLRLVMYEGGSHVVGYGPVTEDAELTAFFQALNYAPEMGALYAVLLKGWAGLTDAPFNAFVDVYRPTKWGSWGALRHLGDENPRWRVLAKGCDGC</sequence>
<organism evidence="1 2">
    <name type="scientific">Gemmobacter lutimaris</name>
    <dbReference type="NCBI Taxonomy" id="2306023"/>
    <lineage>
        <taxon>Bacteria</taxon>
        <taxon>Pseudomonadati</taxon>
        <taxon>Pseudomonadota</taxon>
        <taxon>Alphaproteobacteria</taxon>
        <taxon>Rhodobacterales</taxon>
        <taxon>Paracoccaceae</taxon>
        <taxon>Gemmobacter</taxon>
    </lineage>
</organism>
<gene>
    <name evidence="1" type="ORF">D2N39_15920</name>
</gene>
<dbReference type="InterPro" id="IPR036514">
    <property type="entry name" value="SGNH_hydro_sf"/>
</dbReference>
<dbReference type="GO" id="GO:0016788">
    <property type="term" value="F:hydrolase activity, acting on ester bonds"/>
    <property type="evidence" value="ECO:0007669"/>
    <property type="project" value="UniProtKB-ARBA"/>
</dbReference>
<proteinExistence type="predicted"/>
<dbReference type="OrthoDB" id="7783360at2"/>
<keyword evidence="2" id="KW-1185">Reference proteome</keyword>
<dbReference type="RefSeq" id="WP_119135774.1">
    <property type="nucleotide sequence ID" value="NZ_QXXQ01000010.1"/>
</dbReference>
<protein>
    <submittedName>
        <fullName evidence="1">Uncharacterized protein</fullName>
    </submittedName>
</protein>
<dbReference type="AlphaFoldDB" id="A0A398BU11"/>
<dbReference type="EMBL" id="QXXQ01000010">
    <property type="protein sequence ID" value="RID90783.1"/>
    <property type="molecule type" value="Genomic_DNA"/>
</dbReference>